<feature type="non-terminal residue" evidence="1">
    <location>
        <position position="134"/>
    </location>
</feature>
<reference evidence="1" key="1">
    <citation type="submission" date="2022-04" db="EMBL/GenBank/DDBJ databases">
        <title>Genome of the entomopathogenic fungus Entomophthora muscae.</title>
        <authorList>
            <person name="Elya C."/>
            <person name="Lovett B.R."/>
            <person name="Lee E."/>
            <person name="Macias A.M."/>
            <person name="Hajek A.E."/>
            <person name="De Bivort B.L."/>
            <person name="Kasson M.T."/>
            <person name="De Fine Licht H.H."/>
            <person name="Stajich J.E."/>
        </authorList>
    </citation>
    <scope>NUCLEOTIDE SEQUENCE</scope>
    <source>
        <strain evidence="1">Berkeley</strain>
    </source>
</reference>
<accession>A0ACC2SZL3</accession>
<evidence type="ECO:0000313" key="1">
    <source>
        <dbReference type="EMBL" id="KAJ9067725.1"/>
    </source>
</evidence>
<evidence type="ECO:0000313" key="2">
    <source>
        <dbReference type="Proteomes" id="UP001165960"/>
    </source>
</evidence>
<gene>
    <name evidence="1" type="ORF">DSO57_1036228</name>
</gene>
<name>A0ACC2SZL3_9FUNG</name>
<proteinExistence type="predicted"/>
<organism evidence="1 2">
    <name type="scientific">Entomophthora muscae</name>
    <dbReference type="NCBI Taxonomy" id="34485"/>
    <lineage>
        <taxon>Eukaryota</taxon>
        <taxon>Fungi</taxon>
        <taxon>Fungi incertae sedis</taxon>
        <taxon>Zoopagomycota</taxon>
        <taxon>Entomophthoromycotina</taxon>
        <taxon>Entomophthoromycetes</taxon>
        <taxon>Entomophthorales</taxon>
        <taxon>Entomophthoraceae</taxon>
        <taxon>Entomophthora</taxon>
    </lineage>
</organism>
<keyword evidence="2" id="KW-1185">Reference proteome</keyword>
<comment type="caution">
    <text evidence="1">The sequence shown here is derived from an EMBL/GenBank/DDBJ whole genome shotgun (WGS) entry which is preliminary data.</text>
</comment>
<protein>
    <submittedName>
        <fullName evidence="1">Uncharacterized protein</fullName>
    </submittedName>
</protein>
<dbReference type="Proteomes" id="UP001165960">
    <property type="component" value="Unassembled WGS sequence"/>
</dbReference>
<sequence length="134" mass="14851">MYLPVRKPFLDDQLIRIGNRAWEQDSNPNLERLQAASLEDQGAAHLSQAKSQSKNTNIDLSVVAPEEGLLNLPDGGKKSLSVNFMNLKFSQATNHVQLLEKNVGLRPAPMTQAQEQKTQVAFHEFSTNEKPPSG</sequence>
<dbReference type="EMBL" id="QTSX02003892">
    <property type="protein sequence ID" value="KAJ9067725.1"/>
    <property type="molecule type" value="Genomic_DNA"/>
</dbReference>